<comment type="catalytic activity">
    <reaction evidence="4">
        <text>alpha-D-glucose 6-phosphate = beta-D-fructose 6-phosphate</text>
        <dbReference type="Rhea" id="RHEA:11816"/>
        <dbReference type="ChEBI" id="CHEBI:57634"/>
        <dbReference type="ChEBI" id="CHEBI:58225"/>
        <dbReference type="EC" id="5.3.1.9"/>
    </reaction>
</comment>
<dbReference type="PANTHER" id="PTHR11469">
    <property type="entry name" value="GLUCOSE-6-PHOSPHATE ISOMERASE"/>
    <property type="match status" value="1"/>
</dbReference>
<dbReference type="GO" id="GO:0006096">
    <property type="term" value="P:glycolytic process"/>
    <property type="evidence" value="ECO:0007669"/>
    <property type="project" value="UniProtKB-UniPathway"/>
</dbReference>
<dbReference type="RefSeq" id="WP_013906681.1">
    <property type="nucleotide sequence ID" value="NC_015681.1"/>
</dbReference>
<dbReference type="GO" id="GO:0004347">
    <property type="term" value="F:glucose-6-phosphate isomerase activity"/>
    <property type="evidence" value="ECO:0007669"/>
    <property type="project" value="UniProtKB-EC"/>
</dbReference>
<dbReference type="eggNOG" id="COG0166">
    <property type="taxonomic scope" value="Bacteria"/>
</dbReference>
<dbReference type="STRING" id="667014.Thein_0049"/>
<dbReference type="AlphaFoldDB" id="F8A8D0"/>
<dbReference type="GO" id="GO:0006094">
    <property type="term" value="P:gluconeogenesis"/>
    <property type="evidence" value="ECO:0007669"/>
    <property type="project" value="UniProtKB-KW"/>
</dbReference>
<dbReference type="PROSITE" id="PS51463">
    <property type="entry name" value="P_GLUCOSE_ISOMERASE_3"/>
    <property type="match status" value="1"/>
</dbReference>
<dbReference type="GO" id="GO:0048029">
    <property type="term" value="F:monosaccharide binding"/>
    <property type="evidence" value="ECO:0007669"/>
    <property type="project" value="TreeGrafter"/>
</dbReference>
<comment type="pathway">
    <text evidence="4">Carbohydrate degradation; glycolysis; D-glyceraldehyde 3-phosphate and glycerone phosphate from D-glucose: step 2/4.</text>
</comment>
<dbReference type="GO" id="GO:0097367">
    <property type="term" value="F:carbohydrate derivative binding"/>
    <property type="evidence" value="ECO:0007669"/>
    <property type="project" value="InterPro"/>
</dbReference>
<dbReference type="Gene3D" id="3.40.50.10490">
    <property type="entry name" value="Glucose-6-phosphate isomerase like protein, domain 1"/>
    <property type="match status" value="3"/>
</dbReference>
<proteinExistence type="inferred from homology"/>
<dbReference type="GO" id="GO:0005829">
    <property type="term" value="C:cytosol"/>
    <property type="evidence" value="ECO:0007669"/>
    <property type="project" value="TreeGrafter"/>
</dbReference>
<reference evidence="6" key="1">
    <citation type="submission" date="2011-04" db="EMBL/GenBank/DDBJ databases">
        <title>The complete genome of Thermodesulfatator indicus DSM 15286.</title>
        <authorList>
            <person name="Lucas S."/>
            <person name="Copeland A."/>
            <person name="Lapidus A."/>
            <person name="Bruce D."/>
            <person name="Goodwin L."/>
            <person name="Pitluck S."/>
            <person name="Peters L."/>
            <person name="Kyrpides N."/>
            <person name="Mavromatis K."/>
            <person name="Pagani I."/>
            <person name="Ivanova N."/>
            <person name="Saunders L."/>
            <person name="Detter J.C."/>
            <person name="Tapia R."/>
            <person name="Han C."/>
            <person name="Land M."/>
            <person name="Hauser L."/>
            <person name="Markowitz V."/>
            <person name="Cheng J.-F."/>
            <person name="Hugenholtz P."/>
            <person name="Woyke T."/>
            <person name="Wu D."/>
            <person name="Spring S."/>
            <person name="Schroeder M."/>
            <person name="Brambilla E."/>
            <person name="Klenk H.-P."/>
            <person name="Eisen J.A."/>
        </authorList>
    </citation>
    <scope>NUCLEOTIDE SEQUENCE [LARGE SCALE GENOMIC DNA]</scope>
    <source>
        <strain evidence="6">DSM 15286 / JCM 11887 / CIR29812</strain>
    </source>
</reference>
<dbReference type="PRINTS" id="PR00662">
    <property type="entry name" value="G6PISOMERASE"/>
</dbReference>
<dbReference type="EMBL" id="CP002683">
    <property type="protein sequence ID" value="AEH43934.1"/>
    <property type="molecule type" value="Genomic_DNA"/>
</dbReference>
<dbReference type="InterPro" id="IPR001672">
    <property type="entry name" value="G6P_Isomerase"/>
</dbReference>
<dbReference type="GO" id="GO:0051156">
    <property type="term" value="P:glucose 6-phosphate metabolic process"/>
    <property type="evidence" value="ECO:0007669"/>
    <property type="project" value="TreeGrafter"/>
</dbReference>
<dbReference type="Proteomes" id="UP000006793">
    <property type="component" value="Chromosome"/>
</dbReference>
<organism evidence="5 6">
    <name type="scientific">Thermodesulfatator indicus (strain DSM 15286 / JCM 11887 / CIR29812)</name>
    <dbReference type="NCBI Taxonomy" id="667014"/>
    <lineage>
        <taxon>Bacteria</taxon>
        <taxon>Pseudomonadati</taxon>
        <taxon>Thermodesulfobacteriota</taxon>
        <taxon>Thermodesulfobacteria</taxon>
        <taxon>Thermodesulfobacteriales</taxon>
        <taxon>Thermodesulfatatoraceae</taxon>
        <taxon>Thermodesulfatator</taxon>
    </lineage>
</organism>
<dbReference type="InParanoid" id="F8A8D0"/>
<evidence type="ECO:0000256" key="2">
    <source>
        <dbReference type="ARBA" id="ARBA00023152"/>
    </source>
</evidence>
<dbReference type="SUPFAM" id="SSF53697">
    <property type="entry name" value="SIS domain"/>
    <property type="match status" value="1"/>
</dbReference>
<keyword evidence="6" id="KW-1185">Reference proteome</keyword>
<evidence type="ECO:0000313" key="6">
    <source>
        <dbReference type="Proteomes" id="UP000006793"/>
    </source>
</evidence>
<gene>
    <name evidence="5" type="ordered locus">Thein_0049</name>
</gene>
<dbReference type="Pfam" id="PF00342">
    <property type="entry name" value="PGI"/>
    <property type="match status" value="1"/>
</dbReference>
<comment type="similarity">
    <text evidence="4">Belongs to the GPI family.</text>
</comment>
<keyword evidence="3 4" id="KW-0413">Isomerase</keyword>
<dbReference type="PANTHER" id="PTHR11469:SF1">
    <property type="entry name" value="GLUCOSE-6-PHOSPHATE ISOMERASE"/>
    <property type="match status" value="1"/>
</dbReference>
<keyword evidence="2 4" id="KW-0324">Glycolysis</keyword>
<reference evidence="5 6" key="2">
    <citation type="journal article" date="2012" name="Stand. Genomic Sci.">
        <title>Complete genome sequence of the thermophilic sulfate-reducing ocean bacterium Thermodesulfatator indicus type strain (CIR29812(T)).</title>
        <authorList>
            <person name="Anderson I."/>
            <person name="Saunders E."/>
            <person name="Lapidus A."/>
            <person name="Nolan M."/>
            <person name="Lucas S."/>
            <person name="Tice H."/>
            <person name="Del Rio T.G."/>
            <person name="Cheng J.F."/>
            <person name="Han C."/>
            <person name="Tapia R."/>
            <person name="Goodwin L.A."/>
            <person name="Pitluck S."/>
            <person name="Liolios K."/>
            <person name="Mavromatis K."/>
            <person name="Pagani I."/>
            <person name="Ivanova N."/>
            <person name="Mikhailova N."/>
            <person name="Pati A."/>
            <person name="Chen A."/>
            <person name="Palaniappan K."/>
            <person name="Land M."/>
            <person name="Hauser L."/>
            <person name="Jeffries C.D."/>
            <person name="Chang Y.J."/>
            <person name="Brambilla E.M."/>
            <person name="Rohde M."/>
            <person name="Spring S."/>
            <person name="Goker M."/>
            <person name="Detter J.C."/>
            <person name="Woyke T."/>
            <person name="Bristow J."/>
            <person name="Eisen J.A."/>
            <person name="Markowitz V."/>
            <person name="Hugenholtz P."/>
            <person name="Kyrpides N.C."/>
            <person name="Klenk H.P."/>
        </authorList>
    </citation>
    <scope>NUCLEOTIDE SEQUENCE [LARGE SCALE GENOMIC DNA]</scope>
    <source>
        <strain evidence="6">DSM 15286 / JCM 11887 / CIR29812</strain>
    </source>
</reference>
<dbReference type="KEGG" id="tid:Thein_0049"/>
<evidence type="ECO:0000313" key="5">
    <source>
        <dbReference type="EMBL" id="AEH43934.1"/>
    </source>
</evidence>
<dbReference type="EC" id="5.3.1.9" evidence="4"/>
<keyword evidence="1 4" id="KW-0312">Gluconeogenesis</keyword>
<dbReference type="InterPro" id="IPR035476">
    <property type="entry name" value="SIS_PGI_1"/>
</dbReference>
<dbReference type="HOGENOM" id="CLU_036298_0_0_0"/>
<dbReference type="UniPathway" id="UPA00109">
    <property type="reaction ID" value="UER00181"/>
</dbReference>
<dbReference type="InterPro" id="IPR046348">
    <property type="entry name" value="SIS_dom_sf"/>
</dbReference>
<accession>F8A8D0</accession>
<name>F8A8D0_THEID</name>
<sequence length="596" mass="68622">MPRLAKIVLAILLRVSIKLKRQKYQEEEMDSQKRARLLRPTKLSEDEKRKIISAIFAKDPSVFTDDQDLQKAIKNRLGWVDAPQRMRSKLPEIKEFAAKVKEEFSEIVLCGMGGSSLFPLALTKIFGPEEGWPNFNVLDTTDPEEIAKIEEKDLKKTLFIIASKSGTTIETLTQFHYFWEKVSQITDNPGSHFVAITDEGTPLHKEGEEKAFLKVFLNPKDIGGRYAALTYVGLLPAALMGLEVERFLDKAQEMQEACSPDIPWELNPAAWLSEYMAEHFFLGHDKLTIMADPLLRPFSLWIEQLVAESLGKEFTGIIPIVGESPGSPTVYGPDRVFVYLGLRGRQDLYRRLFSDLKEAGFPLKQYFLDDRYELGAECFRWELAVALCGVWLGLNPFDEPDVIRAKKKTKEVLDTFVKTGDFPIEFYVDDDLDVGFLYAGGLKVQYPRLRAVMKKLLYETPPWGYFAFLPFLPYDPEIEEIFTDLRTLLRGRRQCSTIMGFGPRYLHSIGQLFKGGPRSGRFFIFTRKGRREDQIIPEFGFTFWDLEFAQAYGDFQALSEDNRPVLHIHLTDNYIEDLKKFYQFMEEVTRLTEDDT</sequence>
<dbReference type="PaxDb" id="667014-Thein_0049"/>
<evidence type="ECO:0000256" key="4">
    <source>
        <dbReference type="RuleBase" id="RU000612"/>
    </source>
</evidence>
<evidence type="ECO:0000256" key="1">
    <source>
        <dbReference type="ARBA" id="ARBA00022432"/>
    </source>
</evidence>
<evidence type="ECO:0000256" key="3">
    <source>
        <dbReference type="ARBA" id="ARBA00023235"/>
    </source>
</evidence>
<protein>
    <recommendedName>
        <fullName evidence="4">Glucose-6-phosphate isomerase</fullName>
        <ecNumber evidence="4">5.3.1.9</ecNumber>
    </recommendedName>
</protein>
<dbReference type="CDD" id="cd05015">
    <property type="entry name" value="SIS_PGI_1"/>
    <property type="match status" value="1"/>
</dbReference>
<dbReference type="PATRIC" id="fig|667014.3.peg.53"/>